<dbReference type="SMART" id="SM00364">
    <property type="entry name" value="LRR_BAC"/>
    <property type="match status" value="4"/>
</dbReference>
<evidence type="ECO:0000259" key="3">
    <source>
        <dbReference type="SMART" id="SM00446"/>
    </source>
</evidence>
<dbReference type="GeneID" id="102819516"/>
<keyword evidence="4" id="KW-1185">Reference proteome</keyword>
<dbReference type="PANTHER" id="PTHR46652">
    <property type="entry name" value="LEUCINE-RICH REPEAT AND IQ DOMAIN-CONTAINING PROTEIN 1-RELATED"/>
    <property type="match status" value="1"/>
</dbReference>
<dbReference type="Gene3D" id="3.80.10.10">
    <property type="entry name" value="Ribonuclease Inhibitor"/>
    <property type="match status" value="8"/>
</dbReference>
<evidence type="ECO:0000256" key="2">
    <source>
        <dbReference type="ARBA" id="ARBA00022737"/>
    </source>
</evidence>
<dbReference type="PROSITE" id="PS51450">
    <property type="entry name" value="LRR"/>
    <property type="match status" value="11"/>
</dbReference>
<keyword evidence="1" id="KW-0433">Leucine-rich repeat</keyword>
<dbReference type="SMART" id="SM00365">
    <property type="entry name" value="LRR_SD22"/>
    <property type="match status" value="17"/>
</dbReference>
<dbReference type="InterPro" id="IPR050836">
    <property type="entry name" value="SDS22/Internalin_LRR"/>
</dbReference>
<evidence type="ECO:0000256" key="1">
    <source>
        <dbReference type="ARBA" id="ARBA00022614"/>
    </source>
</evidence>
<dbReference type="Proteomes" id="UP000504623">
    <property type="component" value="Unplaced"/>
</dbReference>
<sequence length="1447" mass="166952">MIESENLNQEEIIKELCLCNGLSYETVEQEGSDTTNLEMFFSGYPHIVGLSLFPNLTSLTIIAQDIKEISGLETCLLLKELWIAECRVEKIEGLQVCRNLEKLYLYYNKISKMENLERLIRLEVLWLNHNAIKNIEGLYTLKNLSDLNLAGNRISTIGRCLDSNEQLERLNLSGNQLCSFKDLTNLTRLRHLKDLSLNDPQYKTNPVCLLYNYSTHVLFHLPCLQRLDTLDVSSKQIKELAYTTAMKKIMYYNMRIKTVQRHLNEDLEKLSDRKCKLQKFPEERIKLFSLARKNLERELAEMKGFGKGHSDRYNNSKISELEKSKSLETVTEELSPQQKILRKLNALNERIAFWNKKIDEIEAVYHVEVKQKKKSHGLLIPFLLIELETVGNIHFEEGTQSDEWFNSCYELILSRFCARDFRMFGITGVKVKRVIKVNNRILRLKFEEKFQKLLDSEVMHDSEDYRKMLECLFYVFEPDVTMKKKQLLHILEKGFKESETSKLPLRKEAVILTNSLSLCECPRTELLQYQDEKKNSFDHELFRHGIVLITKVFLGQSVQAQEMDSISQANYPMVNSVFIPRKYLLSSIVKQKHCDCSFRQCKWFVFDHDLVLPEYIVEFEYITMVKAHSLFSSFNKIILEESKKKSEGSVLAHDLKLDDEVMKMEPRIKSRPKLASLDDKTIFSIARTSIYSHIVSLNLHGNRLSKLRDLAKLTALRKLIISFNEFTCLDDVYHLYNLEYLDASHNHVITLEGFRGLLKLKHLDLSWNQLKKSGDEINVLCKHTTSLHTLDIHHNPWQKPATLRLSVIGRLKTLTHLDGILISEEETTEAMKFITGTKITQLSLLRHSSTKEERPRVLSTWPSAKILTQISKSGSYSHLNGNWYLKITALNLDGQHLFEITNLEKLVNLKWASFCNNNLTRMEGLESCVNLEELTLDGNCISKIDGISKMTKLTRLSMNNNLLTGLEKHTFDNMLHLHSLSLENNRITSLSSLQKAFTLIELYISNNYIAVNQEIYNLKSLCNLVILDMYGNIIIWNQENYRLFVIFHLPELKALDGISIEPPETENAKDMFGGRLTSDMIADRQGHSNFTQMQELNWASSSIRTVDLMPVDQFRSVRNVNLQNNNLTSFSGLIYLPNVKVLCLNYNHIESIMPRLKPQTHQTSRQLLYQKVPSSGYGQQGVSKINRDTVVIENLPPIMHNLEVLHLGYNGICNLIQLQLNRLRNLKFLFLQGNEISQVEGLDNLVVLQELVMDHNRIRTFNESAFAKPSSLLALHLEENRLRELSKLQPLIKLEKLFLGYNKIQDMAELEKLDAISSIRELTIYGNPICRKVLHRHMLLFRLPNLQMLDGIPVSAEDRAKAESHFSELQAKKTSLIPVTNSPMDGGSFGQVKAPPIKIINVILPGGCNHYLGSDFTLTPEVEDHKKKKKNAAIFTTNIRTIHAEMK</sequence>
<dbReference type="InterPro" id="IPR001611">
    <property type="entry name" value="Leu-rich_rpt"/>
</dbReference>
<dbReference type="PANTHER" id="PTHR46652:SF3">
    <property type="entry name" value="LEUCINE-RICH REPEAT-CONTAINING PROTEIN 9"/>
    <property type="match status" value="1"/>
</dbReference>
<organism evidence="4 5">
    <name type="scientific">Chrysochloris asiatica</name>
    <name type="common">Cape golden mole</name>
    <dbReference type="NCBI Taxonomy" id="185453"/>
    <lineage>
        <taxon>Eukaryota</taxon>
        <taxon>Metazoa</taxon>
        <taxon>Chordata</taxon>
        <taxon>Craniata</taxon>
        <taxon>Vertebrata</taxon>
        <taxon>Euteleostomi</taxon>
        <taxon>Mammalia</taxon>
        <taxon>Eutheria</taxon>
        <taxon>Afrotheria</taxon>
        <taxon>Chrysochloridae</taxon>
        <taxon>Chrysochlorinae</taxon>
        <taxon>Chrysochloris</taxon>
    </lineage>
</organism>
<dbReference type="Pfam" id="PF14580">
    <property type="entry name" value="LRR_9"/>
    <property type="match status" value="3"/>
</dbReference>
<dbReference type="InterPro" id="IPR032675">
    <property type="entry name" value="LRR_dom_sf"/>
</dbReference>
<feature type="domain" description="U2A'/phosphoprotein 32 family A C-terminal" evidence="3">
    <location>
        <begin position="210"/>
        <end position="228"/>
    </location>
</feature>
<evidence type="ECO:0000313" key="5">
    <source>
        <dbReference type="RefSeq" id="XP_006864699.1"/>
    </source>
</evidence>
<name>A0A9B0TNH2_CHRAS</name>
<gene>
    <name evidence="5" type="primary">LRRC9</name>
</gene>
<dbReference type="CTD" id="341883"/>
<dbReference type="OrthoDB" id="1517790at2759"/>
<dbReference type="InterPro" id="IPR003591">
    <property type="entry name" value="Leu-rich_rpt_typical-subtyp"/>
</dbReference>
<keyword evidence="2" id="KW-0677">Repeat</keyword>
<dbReference type="SMART" id="SM00446">
    <property type="entry name" value="LRRcap"/>
    <property type="match status" value="3"/>
</dbReference>
<protein>
    <submittedName>
        <fullName evidence="5">Leucine-rich repeat-containing protein 9-like</fullName>
    </submittedName>
</protein>
<dbReference type="RefSeq" id="XP_006864699.1">
    <property type="nucleotide sequence ID" value="XM_006864637.1"/>
</dbReference>
<proteinExistence type="predicted"/>
<evidence type="ECO:0000313" key="4">
    <source>
        <dbReference type="Proteomes" id="UP000504623"/>
    </source>
</evidence>
<accession>A0A9B0TNH2</accession>
<feature type="domain" description="U2A'/phosphoprotein 32 family A C-terminal" evidence="3">
    <location>
        <begin position="1038"/>
        <end position="1056"/>
    </location>
</feature>
<dbReference type="SMART" id="SM00369">
    <property type="entry name" value="LRR_TYP"/>
    <property type="match status" value="11"/>
</dbReference>
<dbReference type="SUPFAM" id="SSF52058">
    <property type="entry name" value="L domain-like"/>
    <property type="match status" value="3"/>
</dbReference>
<feature type="domain" description="U2A'/phosphoprotein 32 family A C-terminal" evidence="3">
    <location>
        <begin position="800"/>
        <end position="818"/>
    </location>
</feature>
<reference evidence="5" key="1">
    <citation type="submission" date="2025-08" db="UniProtKB">
        <authorList>
            <consortium name="RefSeq"/>
        </authorList>
    </citation>
    <scope>IDENTIFICATION</scope>
    <source>
        <tissue evidence="5">Spleen</tissue>
    </source>
</reference>
<dbReference type="InterPro" id="IPR003603">
    <property type="entry name" value="U2A'_phosphoprotein32A_C"/>
</dbReference>